<dbReference type="EMBL" id="GBXM01069904">
    <property type="protein sequence ID" value="JAH38673.1"/>
    <property type="molecule type" value="Transcribed_RNA"/>
</dbReference>
<accession>A0A0E9SDS4</accession>
<proteinExistence type="predicted"/>
<organism evidence="1">
    <name type="scientific">Anguilla anguilla</name>
    <name type="common">European freshwater eel</name>
    <name type="synonym">Muraena anguilla</name>
    <dbReference type="NCBI Taxonomy" id="7936"/>
    <lineage>
        <taxon>Eukaryota</taxon>
        <taxon>Metazoa</taxon>
        <taxon>Chordata</taxon>
        <taxon>Craniata</taxon>
        <taxon>Vertebrata</taxon>
        <taxon>Euteleostomi</taxon>
        <taxon>Actinopterygii</taxon>
        <taxon>Neopterygii</taxon>
        <taxon>Teleostei</taxon>
        <taxon>Anguilliformes</taxon>
        <taxon>Anguillidae</taxon>
        <taxon>Anguilla</taxon>
    </lineage>
</organism>
<reference evidence="1" key="2">
    <citation type="journal article" date="2015" name="Fish Shellfish Immunol.">
        <title>Early steps in the European eel (Anguilla anguilla)-Vibrio vulnificus interaction in the gills: Role of the RtxA13 toxin.</title>
        <authorList>
            <person name="Callol A."/>
            <person name="Pajuelo D."/>
            <person name="Ebbesson L."/>
            <person name="Teles M."/>
            <person name="MacKenzie S."/>
            <person name="Amaro C."/>
        </authorList>
    </citation>
    <scope>NUCLEOTIDE SEQUENCE</scope>
</reference>
<reference evidence="1" key="1">
    <citation type="submission" date="2014-11" db="EMBL/GenBank/DDBJ databases">
        <authorList>
            <person name="Amaro Gonzalez C."/>
        </authorList>
    </citation>
    <scope>NUCLEOTIDE SEQUENCE</scope>
</reference>
<sequence length="59" mass="6416">MHLLQHSSQSPLGIQESIDELVLCYKAQFVLTCSSTEEPDGDLKTSGGLFPSAPTVFDF</sequence>
<protein>
    <submittedName>
        <fullName evidence="1">Uncharacterized protein</fullName>
    </submittedName>
</protein>
<dbReference type="AlphaFoldDB" id="A0A0E9SDS4"/>
<name>A0A0E9SDS4_ANGAN</name>
<evidence type="ECO:0000313" key="1">
    <source>
        <dbReference type="EMBL" id="JAH38673.1"/>
    </source>
</evidence>